<keyword evidence="2" id="KW-1185">Reference proteome</keyword>
<protein>
    <submittedName>
        <fullName evidence="1">Uncharacterized protein</fullName>
    </submittedName>
</protein>
<dbReference type="Proteomes" id="UP000638014">
    <property type="component" value="Unassembled WGS sequence"/>
</dbReference>
<evidence type="ECO:0000313" key="2">
    <source>
        <dbReference type="Proteomes" id="UP000638014"/>
    </source>
</evidence>
<dbReference type="RefSeq" id="WP_191144585.1">
    <property type="nucleotide sequence ID" value="NZ_JACXAF010000009.1"/>
</dbReference>
<dbReference type="EMBL" id="JACXAF010000009">
    <property type="protein sequence ID" value="MBD1389478.1"/>
    <property type="molecule type" value="Genomic_DNA"/>
</dbReference>
<gene>
    <name evidence="1" type="ORF">IC617_08565</name>
</gene>
<organism evidence="1 2">
    <name type="scientific">Neiella litorisoli</name>
    <dbReference type="NCBI Taxonomy" id="2771431"/>
    <lineage>
        <taxon>Bacteria</taxon>
        <taxon>Pseudomonadati</taxon>
        <taxon>Pseudomonadota</taxon>
        <taxon>Gammaproteobacteria</taxon>
        <taxon>Alteromonadales</taxon>
        <taxon>Echinimonadaceae</taxon>
        <taxon>Neiella</taxon>
    </lineage>
</organism>
<reference evidence="1" key="1">
    <citation type="submission" date="2020-09" db="EMBL/GenBank/DDBJ databases">
        <title>A novel bacterium of genus Neiella, isolated from South China Sea.</title>
        <authorList>
            <person name="Huang H."/>
            <person name="Mo K."/>
            <person name="Hu Y."/>
        </authorList>
    </citation>
    <scope>NUCLEOTIDE SEQUENCE</scope>
    <source>
        <strain evidence="1">HB171785</strain>
    </source>
</reference>
<sequence length="101" mass="11388">MNIRISVIAPRNSNDYEQYKFEEEAQVYSNHTNIPLHTIQQALKGQIIDPIIGNFPHVAGRDAPSLEHEHGKGRPVRIFKVGLTNDEDNTGIDVSEILNKL</sequence>
<comment type="caution">
    <text evidence="1">The sequence shown here is derived from an EMBL/GenBank/DDBJ whole genome shotgun (WGS) entry which is preliminary data.</text>
</comment>
<evidence type="ECO:0000313" key="1">
    <source>
        <dbReference type="EMBL" id="MBD1389478.1"/>
    </source>
</evidence>
<name>A0A8J6UIY8_9GAMM</name>
<dbReference type="AlphaFoldDB" id="A0A8J6UIY8"/>
<proteinExistence type="predicted"/>
<accession>A0A8J6UIY8</accession>